<evidence type="ECO:0000313" key="2">
    <source>
        <dbReference type="Proteomes" id="UP000601435"/>
    </source>
</evidence>
<dbReference type="AlphaFoldDB" id="A0A812JJA7"/>
<dbReference type="Proteomes" id="UP000601435">
    <property type="component" value="Unassembled WGS sequence"/>
</dbReference>
<comment type="caution">
    <text evidence="1">The sequence shown here is derived from an EMBL/GenBank/DDBJ whole genome shotgun (WGS) entry which is preliminary data.</text>
</comment>
<proteinExistence type="predicted"/>
<organism evidence="1 2">
    <name type="scientific">Symbiodinium necroappetens</name>
    <dbReference type="NCBI Taxonomy" id="1628268"/>
    <lineage>
        <taxon>Eukaryota</taxon>
        <taxon>Sar</taxon>
        <taxon>Alveolata</taxon>
        <taxon>Dinophyceae</taxon>
        <taxon>Suessiales</taxon>
        <taxon>Symbiodiniaceae</taxon>
        <taxon>Symbiodinium</taxon>
    </lineage>
</organism>
<keyword evidence="2" id="KW-1185">Reference proteome</keyword>
<feature type="non-terminal residue" evidence="1">
    <location>
        <position position="123"/>
    </location>
</feature>
<protein>
    <submittedName>
        <fullName evidence="1">Uncharacterized protein</fullName>
    </submittedName>
</protein>
<sequence length="123" mass="14104">LSGSCVALRHARCKASLAQRIPAEALSRGGFEVTPRHVEAYREDGVVHLPGVFSQEWVRYLQGAFHEGMQRPGKHAEFIAPGTTWDTMFQQDAQMRDVEMFQDQVFFQETEDRLPDWQPVIRS</sequence>
<gene>
    <name evidence="1" type="ORF">SNEC2469_LOCUS1911</name>
</gene>
<reference evidence="1" key="1">
    <citation type="submission" date="2021-02" db="EMBL/GenBank/DDBJ databases">
        <authorList>
            <person name="Dougan E. K."/>
            <person name="Rhodes N."/>
            <person name="Thang M."/>
            <person name="Chan C."/>
        </authorList>
    </citation>
    <scope>NUCLEOTIDE SEQUENCE</scope>
</reference>
<accession>A0A812JJA7</accession>
<dbReference type="OrthoDB" id="445007at2759"/>
<name>A0A812JJA7_9DINO</name>
<evidence type="ECO:0000313" key="1">
    <source>
        <dbReference type="EMBL" id="CAE7207980.1"/>
    </source>
</evidence>
<dbReference type="SUPFAM" id="SSF51197">
    <property type="entry name" value="Clavaminate synthase-like"/>
    <property type="match status" value="1"/>
</dbReference>
<feature type="non-terminal residue" evidence="1">
    <location>
        <position position="1"/>
    </location>
</feature>
<dbReference type="Gene3D" id="2.60.120.620">
    <property type="entry name" value="q2cbj1_9rhob like domain"/>
    <property type="match status" value="1"/>
</dbReference>
<dbReference type="EMBL" id="CAJNJA010006258">
    <property type="protein sequence ID" value="CAE7207980.1"/>
    <property type="molecule type" value="Genomic_DNA"/>
</dbReference>